<dbReference type="AlphaFoldDB" id="A0A2M7LIZ2"/>
<dbReference type="GO" id="GO:0006355">
    <property type="term" value="P:regulation of DNA-templated transcription"/>
    <property type="evidence" value="ECO:0007669"/>
    <property type="project" value="InterPro"/>
</dbReference>
<feature type="coiled-coil region" evidence="3">
    <location>
        <begin position="249"/>
        <end position="280"/>
    </location>
</feature>
<name>A0A2M7LIZ2_9BACT</name>
<evidence type="ECO:0000256" key="3">
    <source>
        <dbReference type="SAM" id="Coils"/>
    </source>
</evidence>
<dbReference type="GO" id="GO:0003677">
    <property type="term" value="F:DNA binding"/>
    <property type="evidence" value="ECO:0007669"/>
    <property type="project" value="UniProtKB-UniRule"/>
</dbReference>
<organism evidence="5 6">
    <name type="scientific">Candidatus Shapirobacteria bacterium CG_4_10_14_3_um_filter_35_13</name>
    <dbReference type="NCBI Taxonomy" id="1974873"/>
    <lineage>
        <taxon>Bacteria</taxon>
        <taxon>Candidatus Shapironibacteriota</taxon>
    </lineage>
</organism>
<reference evidence="6" key="1">
    <citation type="submission" date="2017-09" db="EMBL/GenBank/DDBJ databases">
        <title>Depth-based differentiation of microbial function through sediment-hosted aquifers and enrichment of novel symbionts in the deep terrestrial subsurface.</title>
        <authorList>
            <person name="Probst A.J."/>
            <person name="Ladd B."/>
            <person name="Jarett J.K."/>
            <person name="Geller-Mcgrath D.E."/>
            <person name="Sieber C.M.K."/>
            <person name="Emerson J.B."/>
            <person name="Anantharaman K."/>
            <person name="Thomas B.C."/>
            <person name="Malmstrom R."/>
            <person name="Stieglmeier M."/>
            <person name="Klingl A."/>
            <person name="Woyke T."/>
            <person name="Ryan C.M."/>
            <person name="Banfield J.F."/>
        </authorList>
    </citation>
    <scope>NUCLEOTIDE SEQUENCE [LARGE SCALE GENOMIC DNA]</scope>
</reference>
<dbReference type="Gene3D" id="1.10.10.10">
    <property type="entry name" value="Winged helix-like DNA-binding domain superfamily/Winged helix DNA-binding domain"/>
    <property type="match status" value="1"/>
</dbReference>
<feature type="DNA-binding region" description="OmpR/PhoB-type" evidence="2">
    <location>
        <begin position="238"/>
        <end position="340"/>
    </location>
</feature>
<evidence type="ECO:0000256" key="2">
    <source>
        <dbReference type="PROSITE-ProRule" id="PRU01091"/>
    </source>
</evidence>
<keyword evidence="1 2" id="KW-0238">DNA-binding</keyword>
<dbReference type="InterPro" id="IPR036388">
    <property type="entry name" value="WH-like_DNA-bd_sf"/>
</dbReference>
<gene>
    <name evidence="5" type="ORF">COZ41_01730</name>
</gene>
<sequence>MSEQMNYPNINILAEDKDDFEVKYICFLAKNISQNTYQDGGFLILPHLDESNAKSVFFPDLGYSKEFWKYINVNSNKNLSADFPKFAVDEVKKRLTLYPKNKYEREIQKIKSDWGKMEKEFFGDIDKFLDFGKALAKVEKINVLITPFGTRGSFNPPRVGNKFNLNVTSRVDCPAGNIASGILQNLYIIKTWIGGEIRDENYTKRMSAISFLMTSSIFNKYYPNFEDLTKPMFTVNRGIVLQSNNYLEKLGLKNNKKNLLDELRNLTKQEEKVLKELVGNTGNYVTFDKIGEILWEDKIDEKYSLSAMAKVMENLRRKIKGIGVNKEVIFTKRGKGYLFL</sequence>
<dbReference type="Pfam" id="PF00486">
    <property type="entry name" value="Trans_reg_C"/>
    <property type="match status" value="1"/>
</dbReference>
<dbReference type="PROSITE" id="PS51755">
    <property type="entry name" value="OMPR_PHOB"/>
    <property type="match status" value="1"/>
</dbReference>
<evidence type="ECO:0000313" key="6">
    <source>
        <dbReference type="Proteomes" id="UP000229531"/>
    </source>
</evidence>
<dbReference type="SMART" id="SM00862">
    <property type="entry name" value="Trans_reg_C"/>
    <property type="match status" value="1"/>
</dbReference>
<dbReference type="InterPro" id="IPR001867">
    <property type="entry name" value="OmpR/PhoB-type_DNA-bd"/>
</dbReference>
<dbReference type="InterPro" id="IPR016032">
    <property type="entry name" value="Sig_transdc_resp-reg_C-effctor"/>
</dbReference>
<comment type="caution">
    <text evidence="5">The sequence shown here is derived from an EMBL/GenBank/DDBJ whole genome shotgun (WGS) entry which is preliminary data.</text>
</comment>
<dbReference type="SUPFAM" id="SSF46894">
    <property type="entry name" value="C-terminal effector domain of the bipartite response regulators"/>
    <property type="match status" value="1"/>
</dbReference>
<dbReference type="Proteomes" id="UP000229531">
    <property type="component" value="Unassembled WGS sequence"/>
</dbReference>
<keyword evidence="3" id="KW-0175">Coiled coil</keyword>
<evidence type="ECO:0000313" key="5">
    <source>
        <dbReference type="EMBL" id="PIX68052.1"/>
    </source>
</evidence>
<feature type="domain" description="OmpR/PhoB-type" evidence="4">
    <location>
        <begin position="238"/>
        <end position="340"/>
    </location>
</feature>
<accession>A0A2M7LIZ2</accession>
<dbReference type="GO" id="GO:0000160">
    <property type="term" value="P:phosphorelay signal transduction system"/>
    <property type="evidence" value="ECO:0007669"/>
    <property type="project" value="InterPro"/>
</dbReference>
<proteinExistence type="predicted"/>
<evidence type="ECO:0000256" key="1">
    <source>
        <dbReference type="ARBA" id="ARBA00023125"/>
    </source>
</evidence>
<protein>
    <recommendedName>
        <fullName evidence="4">OmpR/PhoB-type domain-containing protein</fullName>
    </recommendedName>
</protein>
<dbReference type="EMBL" id="PFJG01000035">
    <property type="protein sequence ID" value="PIX68052.1"/>
    <property type="molecule type" value="Genomic_DNA"/>
</dbReference>
<evidence type="ECO:0000259" key="4">
    <source>
        <dbReference type="PROSITE" id="PS51755"/>
    </source>
</evidence>